<dbReference type="SUPFAM" id="SSF53850">
    <property type="entry name" value="Periplasmic binding protein-like II"/>
    <property type="match status" value="1"/>
</dbReference>
<accession>A0A6G8IE00</accession>
<dbReference type="Pfam" id="PF03401">
    <property type="entry name" value="TctC"/>
    <property type="match status" value="1"/>
</dbReference>
<dbReference type="PIRSF" id="PIRSF017082">
    <property type="entry name" value="YflP"/>
    <property type="match status" value="1"/>
</dbReference>
<name>A0A6G8IE00_9BURK</name>
<proteinExistence type="inferred from homology"/>
<protein>
    <submittedName>
        <fullName evidence="2">Tripartite tricarboxylate transporter substrate binding protein</fullName>
    </submittedName>
</protein>
<keyword evidence="3" id="KW-1185">Reference proteome</keyword>
<dbReference type="PANTHER" id="PTHR42928:SF5">
    <property type="entry name" value="BLR1237 PROTEIN"/>
    <property type="match status" value="1"/>
</dbReference>
<dbReference type="CDD" id="cd13578">
    <property type="entry name" value="PBP2_Bug27"/>
    <property type="match status" value="1"/>
</dbReference>
<gene>
    <name evidence="2" type="ORF">G9Q37_04155</name>
</gene>
<sequence>MVHWVKRHCTQCNLCPESGAQRSGSLHNDGDKPVNISRRLLTGLALATAFVGLSHAQAWPNKPIRLVVPFPAGGGTDLIGRELTQKITEATKWNFVVDNRPGSGGNIGIDNVVKSPADGYNLVLGQTSNLAINATLYEKLPYDPVKDLTPVSLVASAPLTLVVATNSKFRTLADVIAASKAKPGSINFATSGNGTVAHLAMELFQREAGIKLMHIPYKGAAQGINDVMSERVEVYVSSIPTLLGHIKNGKLRPLAVTSLKRVDDLPDAPTIAESGYKGFEAVTWFGVLGPANLPKDVVARLNTEINKALQTPALQKQLSDQGADVLGSTPEAFGKLVRDDIVRWGKVVKESGAKID</sequence>
<reference evidence="2 3" key="1">
    <citation type="submission" date="2020-03" db="EMBL/GenBank/DDBJ databases">
        <title>Hydrogenophaga sp. nov. isolated from cyanobacterial mat.</title>
        <authorList>
            <person name="Thorat V."/>
            <person name="Kirdat K."/>
            <person name="Tiwarekar B."/>
            <person name="Costa E.D."/>
            <person name="Yadav A."/>
        </authorList>
    </citation>
    <scope>NUCLEOTIDE SEQUENCE [LARGE SCALE GENOMIC DNA]</scope>
    <source>
        <strain evidence="2 3">BA0156</strain>
    </source>
</reference>
<organism evidence="2 3">
    <name type="scientific">Hydrogenophaga crocea</name>
    <dbReference type="NCBI Taxonomy" id="2716225"/>
    <lineage>
        <taxon>Bacteria</taxon>
        <taxon>Pseudomonadati</taxon>
        <taxon>Pseudomonadota</taxon>
        <taxon>Betaproteobacteria</taxon>
        <taxon>Burkholderiales</taxon>
        <taxon>Comamonadaceae</taxon>
        <taxon>Hydrogenophaga</taxon>
    </lineage>
</organism>
<dbReference type="InterPro" id="IPR042100">
    <property type="entry name" value="Bug_dom1"/>
</dbReference>
<dbReference type="Gene3D" id="3.40.190.10">
    <property type="entry name" value="Periplasmic binding protein-like II"/>
    <property type="match status" value="1"/>
</dbReference>
<dbReference type="KEGG" id="hcz:G9Q37_04155"/>
<dbReference type="PANTHER" id="PTHR42928">
    <property type="entry name" value="TRICARBOXYLATE-BINDING PROTEIN"/>
    <property type="match status" value="1"/>
</dbReference>
<dbReference type="AlphaFoldDB" id="A0A6G8IE00"/>
<comment type="similarity">
    <text evidence="1">Belongs to the UPF0065 (bug) family.</text>
</comment>
<dbReference type="InterPro" id="IPR005064">
    <property type="entry name" value="BUG"/>
</dbReference>
<dbReference type="Gene3D" id="3.40.190.150">
    <property type="entry name" value="Bordetella uptake gene, domain 1"/>
    <property type="match status" value="1"/>
</dbReference>
<dbReference type="Proteomes" id="UP000503162">
    <property type="component" value="Chromosome"/>
</dbReference>
<dbReference type="EMBL" id="CP049989">
    <property type="protein sequence ID" value="QIM51382.1"/>
    <property type="molecule type" value="Genomic_DNA"/>
</dbReference>
<evidence type="ECO:0000256" key="1">
    <source>
        <dbReference type="ARBA" id="ARBA00006987"/>
    </source>
</evidence>
<evidence type="ECO:0000313" key="3">
    <source>
        <dbReference type="Proteomes" id="UP000503162"/>
    </source>
</evidence>
<evidence type="ECO:0000313" key="2">
    <source>
        <dbReference type="EMBL" id="QIM51382.1"/>
    </source>
</evidence>